<gene>
    <name evidence="1" type="ORF">PXH69_24765</name>
</gene>
<proteinExistence type="predicted"/>
<protein>
    <submittedName>
        <fullName evidence="1">Uncharacterized protein</fullName>
    </submittedName>
</protein>
<comment type="caution">
    <text evidence="1">The sequence shown here is derived from an EMBL/GenBank/DDBJ whole genome shotgun (WGS) entry which is preliminary data.</text>
</comment>
<dbReference type="Proteomes" id="UP001217325">
    <property type="component" value="Unassembled WGS sequence"/>
</dbReference>
<name>A0AAW6LMF7_RHOSG</name>
<accession>A0AAW6LMF7</accession>
<dbReference type="RefSeq" id="WP_275232423.1">
    <property type="nucleotide sequence ID" value="NZ_JARDXE010000017.1"/>
</dbReference>
<organism evidence="1 2">
    <name type="scientific">Rhodococcus qingshengii</name>
    <dbReference type="NCBI Taxonomy" id="334542"/>
    <lineage>
        <taxon>Bacteria</taxon>
        <taxon>Bacillati</taxon>
        <taxon>Actinomycetota</taxon>
        <taxon>Actinomycetes</taxon>
        <taxon>Mycobacteriales</taxon>
        <taxon>Nocardiaceae</taxon>
        <taxon>Rhodococcus</taxon>
        <taxon>Rhodococcus erythropolis group</taxon>
    </lineage>
</organism>
<sequence length="92" mass="10270">MSAEAQTDRWRVGATWSLLAHAVRPGVRQSRNFPKGFSAACNSNTMVLLPDQSDRPAHVSMVPINDLKHCKRCTDIVFKQTANTFQELVNAE</sequence>
<dbReference type="AlphaFoldDB" id="A0AAW6LMF7"/>
<reference evidence="1" key="1">
    <citation type="submission" date="2023-02" db="EMBL/GenBank/DDBJ databases">
        <title>A novel hydrolase synthesized by Rhodococcus erythropolis HQ is responsible for the detoxification of Zearalenone.</title>
        <authorList>
            <person name="Hu J."/>
            <person name="Xu J."/>
        </authorList>
    </citation>
    <scope>NUCLEOTIDE SEQUENCE</scope>
    <source>
        <strain evidence="1">HQ</strain>
    </source>
</reference>
<evidence type="ECO:0000313" key="2">
    <source>
        <dbReference type="Proteomes" id="UP001217325"/>
    </source>
</evidence>
<dbReference type="EMBL" id="JARDXE010000017">
    <property type="protein sequence ID" value="MDE8648184.1"/>
    <property type="molecule type" value="Genomic_DNA"/>
</dbReference>
<evidence type="ECO:0000313" key="1">
    <source>
        <dbReference type="EMBL" id="MDE8648184.1"/>
    </source>
</evidence>